<keyword evidence="2 5" id="KW-0689">Ribosomal protein</keyword>
<evidence type="ECO:0000259" key="7">
    <source>
        <dbReference type="SMART" id="SM00739"/>
    </source>
</evidence>
<evidence type="ECO:0000256" key="4">
    <source>
        <dbReference type="ARBA" id="ARBA00035206"/>
    </source>
</evidence>
<protein>
    <recommendedName>
        <fullName evidence="4 5">Large ribosomal subunit protein uL24</fullName>
    </recommendedName>
</protein>
<accession>A0A1F6EHZ3</accession>
<organism evidence="8 9">
    <name type="scientific">Candidatus Kaiserbacteria bacterium RIFCSPLOWO2_01_FULL_53_17</name>
    <dbReference type="NCBI Taxonomy" id="1798511"/>
    <lineage>
        <taxon>Bacteria</taxon>
        <taxon>Candidatus Kaiseribacteriota</taxon>
    </lineage>
</organism>
<evidence type="ECO:0000256" key="6">
    <source>
        <dbReference type="RuleBase" id="RU003477"/>
    </source>
</evidence>
<sequence>MKIRKGDKVIVIAGKNRGTSGTIARIITKKDMVVMDGVNMVKKHRRATQQSRKGQIIDKAMPIHVSNVMLADPKTGKPTRIKIVRGKDGVRARVAVKSGTTIS</sequence>
<keyword evidence="5" id="KW-0699">rRNA-binding</keyword>
<comment type="function">
    <text evidence="5">One of two assembly initiator proteins, it binds directly to the 5'-end of the 23S rRNA, where it nucleates assembly of the 50S subunit.</text>
</comment>
<proteinExistence type="inferred from homology"/>
<dbReference type="InterPro" id="IPR005824">
    <property type="entry name" value="KOW"/>
</dbReference>
<dbReference type="AlphaFoldDB" id="A0A1F6EHZ3"/>
<feature type="domain" description="KOW" evidence="7">
    <location>
        <begin position="2"/>
        <end position="29"/>
    </location>
</feature>
<dbReference type="NCBIfam" id="TIGR01079">
    <property type="entry name" value="rplX_bact"/>
    <property type="match status" value="1"/>
</dbReference>
<evidence type="ECO:0000256" key="3">
    <source>
        <dbReference type="ARBA" id="ARBA00023274"/>
    </source>
</evidence>
<comment type="similarity">
    <text evidence="1 5 6">Belongs to the universal ribosomal protein uL24 family.</text>
</comment>
<reference evidence="8 9" key="1">
    <citation type="journal article" date="2016" name="Nat. Commun.">
        <title>Thousands of microbial genomes shed light on interconnected biogeochemical processes in an aquifer system.</title>
        <authorList>
            <person name="Anantharaman K."/>
            <person name="Brown C.T."/>
            <person name="Hug L.A."/>
            <person name="Sharon I."/>
            <person name="Castelle C.J."/>
            <person name="Probst A.J."/>
            <person name="Thomas B.C."/>
            <person name="Singh A."/>
            <person name="Wilkins M.J."/>
            <person name="Karaoz U."/>
            <person name="Brodie E.L."/>
            <person name="Williams K.H."/>
            <person name="Hubbard S.S."/>
            <person name="Banfield J.F."/>
        </authorList>
    </citation>
    <scope>NUCLEOTIDE SEQUENCE [LARGE SCALE GENOMIC DNA]</scope>
</reference>
<dbReference type="InterPro" id="IPR003256">
    <property type="entry name" value="Ribosomal_uL24"/>
</dbReference>
<dbReference type="Pfam" id="PF00467">
    <property type="entry name" value="KOW"/>
    <property type="match status" value="1"/>
</dbReference>
<comment type="subunit">
    <text evidence="5">Part of the 50S ribosomal subunit.</text>
</comment>
<dbReference type="EMBL" id="MFLY01000004">
    <property type="protein sequence ID" value="OGG73269.1"/>
    <property type="molecule type" value="Genomic_DNA"/>
</dbReference>
<dbReference type="GO" id="GO:0005840">
    <property type="term" value="C:ribosome"/>
    <property type="evidence" value="ECO:0007669"/>
    <property type="project" value="UniProtKB-KW"/>
</dbReference>
<dbReference type="SUPFAM" id="SSF50104">
    <property type="entry name" value="Translation proteins SH3-like domain"/>
    <property type="match status" value="1"/>
</dbReference>
<comment type="caution">
    <text evidence="8">The sequence shown here is derived from an EMBL/GenBank/DDBJ whole genome shotgun (WGS) entry which is preliminary data.</text>
</comment>
<dbReference type="InterPro" id="IPR005825">
    <property type="entry name" value="Ribosomal_uL24_CS"/>
</dbReference>
<dbReference type="HAMAP" id="MF_01326_B">
    <property type="entry name" value="Ribosomal_uL24_B"/>
    <property type="match status" value="1"/>
</dbReference>
<evidence type="ECO:0000256" key="2">
    <source>
        <dbReference type="ARBA" id="ARBA00022980"/>
    </source>
</evidence>
<evidence type="ECO:0000256" key="1">
    <source>
        <dbReference type="ARBA" id="ARBA00010618"/>
    </source>
</evidence>
<dbReference type="Pfam" id="PF17136">
    <property type="entry name" value="ribosomal_L24"/>
    <property type="match status" value="1"/>
</dbReference>
<dbReference type="PANTHER" id="PTHR12903">
    <property type="entry name" value="MITOCHONDRIAL RIBOSOMAL PROTEIN L24"/>
    <property type="match status" value="1"/>
</dbReference>
<evidence type="ECO:0000313" key="8">
    <source>
        <dbReference type="EMBL" id="OGG73269.1"/>
    </source>
</evidence>
<comment type="function">
    <text evidence="5">One of the proteins that surrounds the polypeptide exit tunnel on the outside of the subunit.</text>
</comment>
<dbReference type="Proteomes" id="UP000177306">
    <property type="component" value="Unassembled WGS sequence"/>
</dbReference>
<dbReference type="GO" id="GO:0019843">
    <property type="term" value="F:rRNA binding"/>
    <property type="evidence" value="ECO:0007669"/>
    <property type="project" value="UniProtKB-UniRule"/>
</dbReference>
<keyword evidence="3 5" id="KW-0687">Ribonucleoprotein</keyword>
<dbReference type="CDD" id="cd06089">
    <property type="entry name" value="KOW_RPL26"/>
    <property type="match status" value="1"/>
</dbReference>
<evidence type="ECO:0000313" key="9">
    <source>
        <dbReference type="Proteomes" id="UP000177306"/>
    </source>
</evidence>
<dbReference type="GO" id="GO:0006412">
    <property type="term" value="P:translation"/>
    <property type="evidence" value="ECO:0007669"/>
    <property type="project" value="UniProtKB-UniRule"/>
</dbReference>
<evidence type="ECO:0000256" key="5">
    <source>
        <dbReference type="HAMAP-Rule" id="MF_01326"/>
    </source>
</evidence>
<dbReference type="InterPro" id="IPR057264">
    <property type="entry name" value="Ribosomal_uL24_C"/>
</dbReference>
<dbReference type="GO" id="GO:0003735">
    <property type="term" value="F:structural constituent of ribosome"/>
    <property type="evidence" value="ECO:0007669"/>
    <property type="project" value="InterPro"/>
</dbReference>
<gene>
    <name evidence="5" type="primary">rplX</name>
    <name evidence="8" type="ORF">A3A38_04040</name>
</gene>
<dbReference type="SMART" id="SM00739">
    <property type="entry name" value="KOW"/>
    <property type="match status" value="1"/>
</dbReference>
<dbReference type="PROSITE" id="PS01108">
    <property type="entry name" value="RIBOSOMAL_L24"/>
    <property type="match status" value="1"/>
</dbReference>
<name>A0A1F6EHZ3_9BACT</name>
<dbReference type="InterPro" id="IPR041988">
    <property type="entry name" value="Ribosomal_uL24_KOW"/>
</dbReference>
<dbReference type="InterPro" id="IPR008991">
    <property type="entry name" value="Translation_prot_SH3-like_sf"/>
</dbReference>
<dbReference type="Gene3D" id="2.30.30.30">
    <property type="match status" value="1"/>
</dbReference>
<keyword evidence="5" id="KW-0694">RNA-binding</keyword>
<dbReference type="InterPro" id="IPR014722">
    <property type="entry name" value="Rib_uL2_dom2"/>
</dbReference>
<dbReference type="GO" id="GO:1990904">
    <property type="term" value="C:ribonucleoprotein complex"/>
    <property type="evidence" value="ECO:0007669"/>
    <property type="project" value="UniProtKB-KW"/>
</dbReference>